<dbReference type="InterPro" id="IPR013424">
    <property type="entry name" value="Ice-binding_C"/>
</dbReference>
<reference evidence="3 4" key="1">
    <citation type="submission" date="2020-07" db="EMBL/GenBank/DDBJ databases">
        <title>Novel species isolated from subtropical streams in China.</title>
        <authorList>
            <person name="Lu H."/>
        </authorList>
    </citation>
    <scope>NUCLEOTIDE SEQUENCE [LARGE SCALE GENOMIC DNA]</scope>
    <source>
        <strain evidence="3 4">LX20W</strain>
    </source>
</reference>
<accession>A0A7W2EWV9</accession>
<evidence type="ECO:0000313" key="4">
    <source>
        <dbReference type="Proteomes" id="UP000534388"/>
    </source>
</evidence>
<evidence type="ECO:0000313" key="3">
    <source>
        <dbReference type="EMBL" id="MBA5640040.1"/>
    </source>
</evidence>
<feature type="domain" description="Ice-binding protein C-terminal" evidence="2">
    <location>
        <begin position="175"/>
        <end position="199"/>
    </location>
</feature>
<proteinExistence type="predicted"/>
<dbReference type="AlphaFoldDB" id="A0A7W2EWV9"/>
<dbReference type="Proteomes" id="UP000534388">
    <property type="component" value="Unassembled WGS sequence"/>
</dbReference>
<gene>
    <name evidence="3" type="ORF">H3H37_23545</name>
</gene>
<comment type="caution">
    <text evidence="3">The sequence shown here is derived from an EMBL/GenBank/DDBJ whole genome shotgun (WGS) entry which is preliminary data.</text>
</comment>
<dbReference type="Pfam" id="PF07589">
    <property type="entry name" value="PEP-CTERM"/>
    <property type="match status" value="1"/>
</dbReference>
<dbReference type="RefSeq" id="WP_182167086.1">
    <property type="nucleotide sequence ID" value="NZ_JACEZT010000023.1"/>
</dbReference>
<organism evidence="3 4">
    <name type="scientific">Rugamonas brunnea</name>
    <dbReference type="NCBI Taxonomy" id="2758569"/>
    <lineage>
        <taxon>Bacteria</taxon>
        <taxon>Pseudomonadati</taxon>
        <taxon>Pseudomonadota</taxon>
        <taxon>Betaproteobacteria</taxon>
        <taxon>Burkholderiales</taxon>
        <taxon>Oxalobacteraceae</taxon>
        <taxon>Telluria group</taxon>
        <taxon>Rugamonas</taxon>
    </lineage>
</organism>
<evidence type="ECO:0000259" key="2">
    <source>
        <dbReference type="Pfam" id="PF07589"/>
    </source>
</evidence>
<dbReference type="NCBIfam" id="TIGR02595">
    <property type="entry name" value="PEP_CTERM"/>
    <property type="match status" value="1"/>
</dbReference>
<name>A0A7W2EWV9_9BURK</name>
<keyword evidence="4" id="KW-1185">Reference proteome</keyword>
<feature type="signal peptide" evidence="1">
    <location>
        <begin position="1"/>
        <end position="23"/>
    </location>
</feature>
<protein>
    <submittedName>
        <fullName evidence="3">PEP-CTERM sorting domain-containing protein</fullName>
    </submittedName>
</protein>
<dbReference type="EMBL" id="JACEZT010000023">
    <property type="protein sequence ID" value="MBA5640040.1"/>
    <property type="molecule type" value="Genomic_DNA"/>
</dbReference>
<dbReference type="Gene3D" id="2.60.120.260">
    <property type="entry name" value="Galactose-binding domain-like"/>
    <property type="match status" value="1"/>
</dbReference>
<keyword evidence="1" id="KW-0732">Signal</keyword>
<evidence type="ECO:0000256" key="1">
    <source>
        <dbReference type="SAM" id="SignalP"/>
    </source>
</evidence>
<sequence>MKFATVLKSFAAAAIFAAGSSHAATELISNGSFEQNLQASGTWGIYNNLIGWHGANKTGIELRDNVAGTAFDGKNFVELDTTANSSMWQEVNDVAGKHYTLSFAFEDRAGVPSSSQGVQVFWGSQNLGVFNNAKEWTVKSIDVVGNKGGTKLSFVAVGTSDSYGTSIDKVSLTSAVPEPETYGMLLAGLGLVAFVARRKAAK</sequence>
<feature type="chain" id="PRO_5030657483" evidence="1">
    <location>
        <begin position="24"/>
        <end position="202"/>
    </location>
</feature>